<dbReference type="GO" id="GO:0015385">
    <property type="term" value="F:sodium:proton antiporter activity"/>
    <property type="evidence" value="ECO:0007669"/>
    <property type="project" value="TreeGrafter"/>
</dbReference>
<dbReference type="eggNOG" id="COG2814">
    <property type="taxonomic scope" value="Bacteria"/>
</dbReference>
<evidence type="ECO:0000256" key="3">
    <source>
        <dbReference type="ARBA" id="ARBA00022448"/>
    </source>
</evidence>
<evidence type="ECO:0000256" key="7">
    <source>
        <dbReference type="ARBA" id="ARBA00023136"/>
    </source>
</evidence>
<feature type="transmembrane region" description="Helical" evidence="8">
    <location>
        <begin position="194"/>
        <end position="213"/>
    </location>
</feature>
<dbReference type="FunFam" id="1.20.1720.10:FF:000005">
    <property type="entry name" value="Bcr/CflA family efflux transporter"/>
    <property type="match status" value="1"/>
</dbReference>
<dbReference type="InterPro" id="IPR020846">
    <property type="entry name" value="MFS_dom"/>
</dbReference>
<dbReference type="Gene3D" id="1.20.1720.10">
    <property type="entry name" value="Multidrug resistance protein D"/>
    <property type="match status" value="1"/>
</dbReference>
<accession>F6FZY3</accession>
<organism evidence="11 12">
    <name type="scientific">Ralstonia solanacearum (strain Po82)</name>
    <dbReference type="NCBI Taxonomy" id="1031711"/>
    <lineage>
        <taxon>Bacteria</taxon>
        <taxon>Pseudomonadati</taxon>
        <taxon>Pseudomonadota</taxon>
        <taxon>Betaproteobacteria</taxon>
        <taxon>Burkholderiales</taxon>
        <taxon>Burkholderiaceae</taxon>
        <taxon>Ralstonia</taxon>
        <taxon>Ralstonia solanacearum species complex</taxon>
    </lineage>
</organism>
<evidence type="ECO:0000256" key="1">
    <source>
        <dbReference type="ARBA" id="ARBA00004651"/>
    </source>
</evidence>
<proteinExistence type="inferred from homology"/>
<feature type="transmembrane region" description="Helical" evidence="8">
    <location>
        <begin position="162"/>
        <end position="182"/>
    </location>
</feature>
<dbReference type="GO" id="GO:0042910">
    <property type="term" value="F:xenobiotic transmembrane transporter activity"/>
    <property type="evidence" value="ECO:0007669"/>
    <property type="project" value="InterPro"/>
</dbReference>
<dbReference type="GO" id="GO:1990961">
    <property type="term" value="P:xenobiotic detoxification by transmembrane export across the plasma membrane"/>
    <property type="evidence" value="ECO:0007669"/>
    <property type="project" value="InterPro"/>
</dbReference>
<keyword evidence="3 8" id="KW-0813">Transport</keyword>
<keyword evidence="7 8" id="KW-0472">Membrane</keyword>
<keyword evidence="8" id="KW-0997">Cell inner membrane</keyword>
<dbReference type="NCBIfam" id="TIGR00710">
    <property type="entry name" value="efflux_Bcr_CflA"/>
    <property type="match status" value="1"/>
</dbReference>
<feature type="transmembrane region" description="Helical" evidence="8">
    <location>
        <begin position="123"/>
        <end position="142"/>
    </location>
</feature>
<feature type="transmembrane region" description="Helical" evidence="8">
    <location>
        <begin position="219"/>
        <end position="240"/>
    </location>
</feature>
<dbReference type="KEGG" id="rsn:RSPO_c01265"/>
<evidence type="ECO:0000256" key="5">
    <source>
        <dbReference type="ARBA" id="ARBA00022692"/>
    </source>
</evidence>
<dbReference type="InterPro" id="IPR011701">
    <property type="entry name" value="MFS"/>
</dbReference>
<dbReference type="SUPFAM" id="SSF103473">
    <property type="entry name" value="MFS general substrate transporter"/>
    <property type="match status" value="1"/>
</dbReference>
<feature type="compositionally biased region" description="Low complexity" evidence="9">
    <location>
        <begin position="53"/>
        <end position="65"/>
    </location>
</feature>
<dbReference type="InterPro" id="IPR036259">
    <property type="entry name" value="MFS_trans_sf"/>
</dbReference>
<dbReference type="Pfam" id="PF07690">
    <property type="entry name" value="MFS_1"/>
    <property type="match status" value="1"/>
</dbReference>
<evidence type="ECO:0000313" key="11">
    <source>
        <dbReference type="EMBL" id="AEG68566.1"/>
    </source>
</evidence>
<evidence type="ECO:0000256" key="6">
    <source>
        <dbReference type="ARBA" id="ARBA00022989"/>
    </source>
</evidence>
<keyword evidence="5 8" id="KW-0812">Transmembrane</keyword>
<dbReference type="EMBL" id="CP002819">
    <property type="protein sequence ID" value="AEG68566.1"/>
    <property type="molecule type" value="Genomic_DNA"/>
</dbReference>
<dbReference type="InterPro" id="IPR004812">
    <property type="entry name" value="Efflux_drug-R_Bcr/CmlA"/>
</dbReference>
<feature type="transmembrane region" description="Helical" evidence="8">
    <location>
        <begin position="332"/>
        <end position="356"/>
    </location>
</feature>
<feature type="transmembrane region" description="Helical" evidence="8">
    <location>
        <begin position="283"/>
        <end position="302"/>
    </location>
</feature>
<evidence type="ECO:0000256" key="2">
    <source>
        <dbReference type="ARBA" id="ARBA00006236"/>
    </source>
</evidence>
<protein>
    <recommendedName>
        <fullName evidence="8">Bcr/CflA family efflux transporter</fullName>
    </recommendedName>
</protein>
<dbReference type="HOGENOM" id="CLU_001265_47_0_4"/>
<feature type="transmembrane region" description="Helical" evidence="8">
    <location>
        <begin position="462"/>
        <end position="483"/>
    </location>
</feature>
<evidence type="ECO:0000313" key="12">
    <source>
        <dbReference type="Proteomes" id="UP000007953"/>
    </source>
</evidence>
<dbReference type="AlphaFoldDB" id="F6FZY3"/>
<sequence>MPVFSRTPGPGASAPVPHEGGGFANPVPGVPDPVAAGRRARHPESASASLSCRGSQAGAAPRAGAAGRGLHRRGAGVRWGFALKCSVYSGAIAARFQVRSLPRPRAPMTAPDSRRIRLPRLRGAIPGWLLLLGALTAIGPLSVDMYLPSLPTIARDLKTSSAAAGITLTAFLISLAIGQLIYGPASDRFGRKPPLYIGLALYVAASIGCAFAADAGTLAVLRAVQGFGGCAGMVISRAAVRDRMDPAGAAQAYSTLMLVMGVAPILAPMIGGAVLQVASWRTIFAVLATFGVLSLAAVHFLMRESLDPAHVRPLAVGRVLRDYWELLRDRHYAAYMACGAVFVSGMFAYITVSPFVLIDHYGLSPAQYAWVFGSNAAGMIAASRINVRLVRRFSPARVLRRALWIPVGTSVAAAVAVAAGFTPLPLVLAALFCYVASIGCISPNTGALAMAGQGARAGTGSALMGAMQFGLGMVTGTVVAAIGQDAAPLLGMMAVCAVLALGLGLRATQPGHGN</sequence>
<feature type="domain" description="Major facilitator superfamily (MFS) profile" evidence="10">
    <location>
        <begin position="128"/>
        <end position="512"/>
    </location>
</feature>
<dbReference type="Proteomes" id="UP000007953">
    <property type="component" value="Chromosome"/>
</dbReference>
<dbReference type="CDD" id="cd17320">
    <property type="entry name" value="MFS_MdfA_MDR_like"/>
    <property type="match status" value="1"/>
</dbReference>
<dbReference type="PANTHER" id="PTHR23502">
    <property type="entry name" value="MAJOR FACILITATOR SUPERFAMILY"/>
    <property type="match status" value="1"/>
</dbReference>
<feature type="transmembrane region" description="Helical" evidence="8">
    <location>
        <begin position="489"/>
        <end position="508"/>
    </location>
</feature>
<reference evidence="11 12" key="1">
    <citation type="journal article" date="2011" name="J. Bacteriol.">
        <title>Complete genome sequence of the plant pathogen Ralstonia solanacearum strain Po82.</title>
        <authorList>
            <person name="Xu J."/>
            <person name="Zheng H.J."/>
            <person name="Liu L."/>
            <person name="Pan Z.C."/>
            <person name="Prior P."/>
            <person name="Tang B."/>
            <person name="Xu J.S."/>
            <person name="Zhang H."/>
            <person name="Tian Q."/>
            <person name="Zhang L.Q."/>
            <person name="Feng J."/>
        </authorList>
    </citation>
    <scope>NUCLEOTIDE SEQUENCE [LARGE SCALE GENOMIC DNA]</scope>
    <source>
        <strain evidence="11 12">Po82</strain>
    </source>
</reference>
<feature type="transmembrane region" description="Helical" evidence="8">
    <location>
        <begin position="402"/>
        <end position="421"/>
    </location>
</feature>
<evidence type="ECO:0000256" key="4">
    <source>
        <dbReference type="ARBA" id="ARBA00022475"/>
    </source>
</evidence>
<name>F6FZY3_RALS8</name>
<feature type="transmembrane region" description="Helical" evidence="8">
    <location>
        <begin position="368"/>
        <end position="390"/>
    </location>
</feature>
<comment type="similarity">
    <text evidence="2 8">Belongs to the major facilitator superfamily. Bcr/CmlA family.</text>
</comment>
<gene>
    <name evidence="11" type="primary">bcr</name>
    <name evidence="11" type="ordered locus">RSPO_c01265</name>
</gene>
<feature type="transmembrane region" description="Helical" evidence="8">
    <location>
        <begin position="427"/>
        <end position="450"/>
    </location>
</feature>
<feature type="region of interest" description="Disordered" evidence="9">
    <location>
        <begin position="1"/>
        <end position="67"/>
    </location>
</feature>
<evidence type="ECO:0000256" key="8">
    <source>
        <dbReference type="RuleBase" id="RU365088"/>
    </source>
</evidence>
<feature type="transmembrane region" description="Helical" evidence="8">
    <location>
        <begin position="252"/>
        <end position="277"/>
    </location>
</feature>
<keyword evidence="6 8" id="KW-1133">Transmembrane helix</keyword>
<evidence type="ECO:0000259" key="10">
    <source>
        <dbReference type="PROSITE" id="PS50850"/>
    </source>
</evidence>
<evidence type="ECO:0000256" key="9">
    <source>
        <dbReference type="SAM" id="MobiDB-lite"/>
    </source>
</evidence>
<dbReference type="PROSITE" id="PS50850">
    <property type="entry name" value="MFS"/>
    <property type="match status" value="1"/>
</dbReference>
<keyword evidence="4" id="KW-1003">Cell membrane</keyword>
<comment type="subcellular location">
    <subcellularLocation>
        <location evidence="8">Cell inner membrane</location>
        <topology evidence="8">Multi-pass membrane protein</topology>
    </subcellularLocation>
    <subcellularLocation>
        <location evidence="1">Cell membrane</location>
        <topology evidence="1">Multi-pass membrane protein</topology>
    </subcellularLocation>
</comment>
<dbReference type="PATRIC" id="fig|1031711.3.peg.1241"/>
<dbReference type="GO" id="GO:0005886">
    <property type="term" value="C:plasma membrane"/>
    <property type="evidence" value="ECO:0007669"/>
    <property type="project" value="UniProtKB-SubCell"/>
</dbReference>
<dbReference type="PANTHER" id="PTHR23502:SF132">
    <property type="entry name" value="POLYAMINE TRANSPORTER 2-RELATED"/>
    <property type="match status" value="1"/>
</dbReference>